<gene>
    <name evidence="1" type="ORF">AN2V17_27570</name>
</gene>
<dbReference type="Proteomes" id="UP001374599">
    <property type="component" value="Unassembled WGS sequence"/>
</dbReference>
<name>A0ACB5UNP7_9FIRM</name>
<keyword evidence="2" id="KW-1185">Reference proteome</keyword>
<comment type="caution">
    <text evidence="1">The sequence shown here is derived from an EMBL/GenBank/DDBJ whole genome shotgun (WGS) entry which is preliminary data.</text>
</comment>
<protein>
    <submittedName>
        <fullName evidence="1">Uncharacterized protein</fullName>
    </submittedName>
</protein>
<proteinExistence type="predicted"/>
<organism evidence="1 2">
    <name type="scientific">Vallitalea maricola</name>
    <dbReference type="NCBI Taxonomy" id="3074433"/>
    <lineage>
        <taxon>Bacteria</taxon>
        <taxon>Bacillati</taxon>
        <taxon>Bacillota</taxon>
        <taxon>Clostridia</taxon>
        <taxon>Lachnospirales</taxon>
        <taxon>Vallitaleaceae</taxon>
        <taxon>Vallitalea</taxon>
    </lineage>
</organism>
<evidence type="ECO:0000313" key="2">
    <source>
        <dbReference type="Proteomes" id="UP001374599"/>
    </source>
</evidence>
<evidence type="ECO:0000313" key="1">
    <source>
        <dbReference type="EMBL" id="GMQ63523.1"/>
    </source>
</evidence>
<dbReference type="EMBL" id="BTPU01000044">
    <property type="protein sequence ID" value="GMQ63523.1"/>
    <property type="molecule type" value="Genomic_DNA"/>
</dbReference>
<reference evidence="1" key="1">
    <citation type="submission" date="2023-09" db="EMBL/GenBank/DDBJ databases">
        <title>Vallitalea sediminicola and Vallitalea maricola sp. nov., anaerobic bacteria isolated from marine sediment.</title>
        <authorList>
            <person name="Hirano S."/>
            <person name="Maeda A."/>
            <person name="Terahara T."/>
            <person name="Mori K."/>
            <person name="Hamada M."/>
            <person name="Matsumoto R."/>
            <person name="Kobayashi T."/>
        </authorList>
    </citation>
    <scope>NUCLEOTIDE SEQUENCE</scope>
    <source>
        <strain evidence="1">AN17-2</strain>
    </source>
</reference>
<accession>A0ACB5UNP7</accession>
<sequence>MKELISRLNESEKFEVAREAGDYDESLHDRIILSSKNSNKPELIIRRAHLDFYKDFDFDELELLDDFLGFIWKTDIYLQVTSVSRINRSLSPEKNLNINMNYKNNNLDILIKVIEEGQDEYTLMSSIRGGRYRPSRATIVKISNFTTYDESIFSEDIRCITDSVLFDISSNFRIHFEPISLDDYYTRPIGGMARRHELPNNSIEFSYKDYIPELIGYYRNAEKVNYIPFRYLCYYSIIEYFLDKSAYYQVSSGIRKMLLKPDFHLRIDHYVNKAVKLVKKENEKHLTDKIKLKRVFNQYIDREELAENLDEINRLSYFTEDRILKCNSDMRLIGINFENDNAFYDNLTTRIYRLRCSIVHSNPDFDEDKAIPFLATNENLALVRKEILLIEMIAKIIIINSAI</sequence>